<organism evidence="2 3">
    <name type="scientific">Candidatus Babela massiliensis</name>
    <dbReference type="NCBI Taxonomy" id="673862"/>
    <lineage>
        <taxon>Bacteria</taxon>
        <taxon>Candidatus Babelota</taxon>
        <taxon>Candidatus Babeliae</taxon>
        <taxon>Candidatus Babeliales</taxon>
        <taxon>Candidatus Babeliaceae</taxon>
        <taxon>Candidatus Babela</taxon>
    </lineage>
</organism>
<reference evidence="2 3" key="1">
    <citation type="journal article" date="2015" name="Biol. Direct">
        <title>Babela massiliensis, a representative of a widespread bacterial phylum with unusual adaptations to parasitism in amoebae.</title>
        <authorList>
            <person name="Pagnier I."/>
            <person name="Yutin N."/>
            <person name="Croce O."/>
            <person name="Makarova K.S."/>
            <person name="Wolf Y.I."/>
            <person name="Benamar S."/>
            <person name="Raoult D."/>
            <person name="Koonin E.V."/>
            <person name="La Scola B."/>
        </authorList>
    </citation>
    <scope>NUCLEOTIDE SEQUENCE [LARGE SCALE GENOMIC DNA]</scope>
    <source>
        <strain evidence="3">BABL1</strain>
    </source>
</reference>
<gene>
    <name evidence="2" type="ORF">BABL1_gene_278</name>
</gene>
<feature type="chain" id="PRO_5004744544" evidence="1">
    <location>
        <begin position="23"/>
        <end position="944"/>
    </location>
</feature>
<evidence type="ECO:0000313" key="3">
    <source>
        <dbReference type="Proteomes" id="UP000018769"/>
    </source>
</evidence>
<keyword evidence="3" id="KW-1185">Reference proteome</keyword>
<dbReference type="STRING" id="673862.BABL1_gene_278"/>
<dbReference type="AlphaFoldDB" id="V6DGL0"/>
<dbReference type="OrthoDB" id="9801455at2"/>
<name>V6DGL0_9BACT</name>
<dbReference type="eggNOG" id="ENOG5033R9U">
    <property type="taxonomic scope" value="Bacteria"/>
</dbReference>
<dbReference type="Proteomes" id="UP000018769">
    <property type="component" value="Chromosome I"/>
</dbReference>
<evidence type="ECO:0000256" key="1">
    <source>
        <dbReference type="SAM" id="SignalP"/>
    </source>
</evidence>
<proteinExistence type="predicted"/>
<dbReference type="InterPro" id="IPR001611">
    <property type="entry name" value="Leu-rich_rpt"/>
</dbReference>
<protein>
    <submittedName>
        <fullName evidence="2">Uncharacterized protein</fullName>
    </submittedName>
</protein>
<dbReference type="RefSeq" id="WP_023792344.1">
    <property type="nucleotide sequence ID" value="NC_023003.1"/>
</dbReference>
<dbReference type="KEGG" id="dpb:BABL1_gene_278"/>
<dbReference type="HOGENOM" id="CLU_311167_0_0_7"/>
<sequence length="944" mass="104323">MRKKIFIILFILNFIANSDINAQSLIVSNLNNQNQSFNFNIGPHAIFIPGQRFFVGSQEAIEGNIFAVSANISSNIFFKPLTPEKVTFNNALDIDNPLYGAAISHITMAGYFPIVIKKNDSKVYAINDGIASNISVFSTDPVYNSQDKITPEIVSIMTDLPQQLEAPESLYSNRNIFIATSKEDQENKSGLSFDGIALAQLRVYKEVNNNRESTYFRFVQLDAQTGTEGNKPVSISKDSEVIKINSALKKISRSVDLHFDNNLNRLYIALKTQAGDNDNDGVKAIVLAGLSGNKIRFQSILPDTALLTSSSKIIASKGANIKLKMHKVRTMFTRTYLNYLIVVGGTGNNSKQKVFALPLVNNTGSEHHGCLANINAKAINVFTSGLPHRFLARTFLEEAKNPEDLYDENDIRAKVGGNQTLPGDITNIQVSGDTVFVSVQTDQNNKKSGIFYSQALFEESGKITGWTNWQRAALMPENINGFEFNPITGNFWSIPVNKDNNQINKVFRTEWTQGQTDLEKLISQQFLQEHGGVQNLVDIPFNNQGLDTTVGNRFSFLILTGLNKVGLIQSSKDIDDILTPTLNSIEKVFISTDGTLNDFNKKVSSIFISGGDLECIENINSAAIISDNNFGWLVVGGSKGLAILTKKNGAGWNANQGLSKDFSGLDSEMYFIKIGNYENIRKLIASKNKLYILTDTKIDRVELDAHNISYTIDSGVLNSITLAQSFKNTLDNVEIFSDLIISEPIALLGTSNGFFRSGNNVDISKATSDTLVNWTLIKMPESVGTIYGNGPATRFFPITATGQATDIFNNGNIYLLNSYSGYEQAQIYRYALSSTNNTVTDNSVLLFQDIFIKGKPTFFVNLEDYRNYIYTDGAVISASRSAFMDENPKLFLLPHGLRSGQRFGARNLVSLNLDLNNFKSIGQLNRISAGAYIVYGDFGIRINQ</sequence>
<feature type="signal peptide" evidence="1">
    <location>
        <begin position="1"/>
        <end position="22"/>
    </location>
</feature>
<evidence type="ECO:0000313" key="2">
    <source>
        <dbReference type="EMBL" id="CDK30737.1"/>
    </source>
</evidence>
<dbReference type="PROSITE" id="PS51450">
    <property type="entry name" value="LRR"/>
    <property type="match status" value="1"/>
</dbReference>
<accession>V6DGL0</accession>
<keyword evidence="1" id="KW-0732">Signal</keyword>
<dbReference type="EMBL" id="HG793133">
    <property type="protein sequence ID" value="CDK30737.1"/>
    <property type="molecule type" value="Genomic_DNA"/>
</dbReference>